<evidence type="ECO:0000313" key="2">
    <source>
        <dbReference type="EMBL" id="CAA9224909.1"/>
    </source>
</evidence>
<name>A0A6J4HJH0_9PROT</name>
<gene>
    <name evidence="2" type="ORF">AVDCRST_MAG04-816</name>
</gene>
<feature type="region of interest" description="Disordered" evidence="1">
    <location>
        <begin position="1"/>
        <end position="35"/>
    </location>
</feature>
<feature type="non-terminal residue" evidence="2">
    <location>
        <position position="117"/>
    </location>
</feature>
<dbReference type="AlphaFoldDB" id="A0A6J4HJH0"/>
<evidence type="ECO:0000256" key="1">
    <source>
        <dbReference type="SAM" id="MobiDB-lite"/>
    </source>
</evidence>
<sequence length="117" mass="12647">DRRGAGRDATENMVKGPAPGGGAGDAGRRPRRLRRLGAGALRPRRRLLRRRARLLRLALRFVLRFLRVRALQRPLPLRLTRVWRLRGAAVLAAALRGAVAAGPAAAALDRSVAPGAL</sequence>
<accession>A0A6J4HJH0</accession>
<proteinExistence type="predicted"/>
<organism evidence="2">
    <name type="scientific">uncultured Acetobacteraceae bacterium</name>
    <dbReference type="NCBI Taxonomy" id="169975"/>
    <lineage>
        <taxon>Bacteria</taxon>
        <taxon>Pseudomonadati</taxon>
        <taxon>Pseudomonadota</taxon>
        <taxon>Alphaproteobacteria</taxon>
        <taxon>Acetobacterales</taxon>
        <taxon>Acetobacteraceae</taxon>
        <taxon>environmental samples</taxon>
    </lineage>
</organism>
<reference evidence="2" key="1">
    <citation type="submission" date="2020-02" db="EMBL/GenBank/DDBJ databases">
        <authorList>
            <person name="Meier V. D."/>
        </authorList>
    </citation>
    <scope>NUCLEOTIDE SEQUENCE</scope>
    <source>
        <strain evidence="2">AVDCRST_MAG04</strain>
    </source>
</reference>
<feature type="non-terminal residue" evidence="2">
    <location>
        <position position="1"/>
    </location>
</feature>
<protein>
    <submittedName>
        <fullName evidence="2">Uncharacterized protein</fullName>
    </submittedName>
</protein>
<feature type="compositionally biased region" description="Basic and acidic residues" evidence="1">
    <location>
        <begin position="1"/>
        <end position="10"/>
    </location>
</feature>
<dbReference type="EMBL" id="CADCTL010000063">
    <property type="protein sequence ID" value="CAA9224909.1"/>
    <property type="molecule type" value="Genomic_DNA"/>
</dbReference>